<dbReference type="AlphaFoldDB" id="A0A8J6NVH6"/>
<accession>A0A8J6NVH6</accession>
<evidence type="ECO:0008006" key="3">
    <source>
        <dbReference type="Google" id="ProtNLM"/>
    </source>
</evidence>
<organism evidence="1 2">
    <name type="scientific">Candidatus Desulfatibia profunda</name>
    <dbReference type="NCBI Taxonomy" id="2841695"/>
    <lineage>
        <taxon>Bacteria</taxon>
        <taxon>Pseudomonadati</taxon>
        <taxon>Thermodesulfobacteriota</taxon>
        <taxon>Desulfobacteria</taxon>
        <taxon>Desulfobacterales</taxon>
        <taxon>Desulfobacterales incertae sedis</taxon>
        <taxon>Candidatus Desulfatibia</taxon>
    </lineage>
</organism>
<protein>
    <recommendedName>
        <fullName evidence="3">Tip attachment protein J domain-containing protein</fullName>
    </recommendedName>
</protein>
<dbReference type="EMBL" id="JACNJH010000113">
    <property type="protein sequence ID" value="MBC8360946.1"/>
    <property type="molecule type" value="Genomic_DNA"/>
</dbReference>
<name>A0A8J6NVH6_9BACT</name>
<sequence length="692" mass="74882">MGLLGGIIGGIIGLFAGPVGVAVGFTIGYGVTTYVAKETILEDILFKMPDMPDMPDSPTYGTDRIGNTISEGYPVSRCYGKCKIGGNKLRFNDAADTDLRIIVAHCRGPVSGILSWQVNDIDWASLTGSHTKTEYTGTRAQTADARFSSRASAYRSMAYTAFTFAKNDQQIGHDPNITVVMESLLCAPLAGGADAFTRNNAVILYDWYLNVEGYAAGSLDLNAFKSLEAFCDAVPTGGSLPRYRFDFNIDTDIEINDAKKLIWQSFNGRVIMSQGKLKPVWDSAQMANGTGGLTAKTVSHAFTEDNIVKDSLTWRQPERPNVVRIHFKDSAKNYKSSSVEIKDSTDIDNNGEILYEEKAWWITDQEIARRRAKCKFDRFKYGDCECSLTAFSGAGDLEVYDLTTVTHTLPGWTTKQFIVTSKGEDHFGRVTVTLFAHYAGVYDDAQVGTQANYESTLPNPYDAPAASTNISATLISPGVTHDYDSVRVSFTPPAGDPFYASTEAYISTDDSIYYFAGSSSGANIVIQGMGTFYQPGDTVYIKLRSISEMGVKASLPGPYDASVVITSSIRLGGFYAGLTFLADNPIEAAAKIYLDKTNTLLRLGPTSGDYLILDGDYGGVPAVVTSNYVSGYMGVGLLLKSDLLEVGNIACRGIFRTNIFQKDSISVVGGSIAVLAGDVLSENMTIYDTASD</sequence>
<dbReference type="Proteomes" id="UP000603434">
    <property type="component" value="Unassembled WGS sequence"/>
</dbReference>
<proteinExistence type="predicted"/>
<gene>
    <name evidence="1" type="ORF">H8E23_06080</name>
</gene>
<comment type="caution">
    <text evidence="1">The sequence shown here is derived from an EMBL/GenBank/DDBJ whole genome shotgun (WGS) entry which is preliminary data.</text>
</comment>
<evidence type="ECO:0000313" key="2">
    <source>
        <dbReference type="Proteomes" id="UP000603434"/>
    </source>
</evidence>
<reference evidence="1 2" key="1">
    <citation type="submission" date="2020-08" db="EMBL/GenBank/DDBJ databases">
        <title>Bridging the membrane lipid divide: bacteria of the FCB group superphylum have the potential to synthesize archaeal ether lipids.</title>
        <authorList>
            <person name="Villanueva L."/>
            <person name="Von Meijenfeldt F.A.B."/>
            <person name="Westbye A.B."/>
            <person name="Yadav S."/>
            <person name="Hopmans E.C."/>
            <person name="Dutilh B.E."/>
            <person name="Sinninghe Damste J.S."/>
        </authorList>
    </citation>
    <scope>NUCLEOTIDE SEQUENCE [LARGE SCALE GENOMIC DNA]</scope>
    <source>
        <strain evidence="1">NIOZ-UU30</strain>
    </source>
</reference>
<evidence type="ECO:0000313" key="1">
    <source>
        <dbReference type="EMBL" id="MBC8360946.1"/>
    </source>
</evidence>